<evidence type="ECO:0000313" key="2">
    <source>
        <dbReference type="Proteomes" id="UP000286806"/>
    </source>
</evidence>
<proteinExistence type="predicted"/>
<dbReference type="RefSeq" id="WP_124705640.1">
    <property type="nucleotide sequence ID" value="NZ_BGOW01000028.1"/>
</dbReference>
<gene>
    <name evidence="1" type="ORF">SFMTTN_2688</name>
</gene>
<evidence type="ECO:0000313" key="1">
    <source>
        <dbReference type="EMBL" id="GBL46862.1"/>
    </source>
</evidence>
<name>A0A401JGZ3_9PROT</name>
<sequence>MKTELSPAMEKRLAKLAKAAGRTPAEMLPYVMQDGFEFNEDFVRKVNESIAEADAGKTVPHAQVVKEIEAIIQQHGRPKKAA</sequence>
<dbReference type="AlphaFoldDB" id="A0A401JGZ3"/>
<protein>
    <submittedName>
        <fullName evidence="1">Uncharacterized protein</fullName>
    </submittedName>
</protein>
<keyword evidence="2" id="KW-1185">Reference proteome</keyword>
<reference evidence="1 2" key="1">
    <citation type="journal article" date="2019" name="Front. Microbiol.">
        <title>Genomes of Neutrophilic Sulfur-Oxidizing Chemolithoautotrophs Representing 9 Proteobacterial Species From 8 Genera.</title>
        <authorList>
            <person name="Watanabe T."/>
            <person name="Kojima H."/>
            <person name="Umezawa K."/>
            <person name="Hori C."/>
            <person name="Takasuka T.E."/>
            <person name="Kato Y."/>
            <person name="Fukui M."/>
        </authorList>
    </citation>
    <scope>NUCLEOTIDE SEQUENCE [LARGE SCALE GENOMIC DNA]</scope>
    <source>
        <strain evidence="1 2">TTN</strain>
    </source>
</reference>
<dbReference type="Proteomes" id="UP000286806">
    <property type="component" value="Unassembled WGS sequence"/>
</dbReference>
<accession>A0A401JGZ3</accession>
<dbReference type="EMBL" id="BGOW01000028">
    <property type="protein sequence ID" value="GBL46862.1"/>
    <property type="molecule type" value="Genomic_DNA"/>
</dbReference>
<organism evidence="1 2">
    <name type="scientific">Sulfuriferula multivorans</name>
    <dbReference type="NCBI Taxonomy" id="1559896"/>
    <lineage>
        <taxon>Bacteria</taxon>
        <taxon>Pseudomonadati</taxon>
        <taxon>Pseudomonadota</taxon>
        <taxon>Betaproteobacteria</taxon>
        <taxon>Nitrosomonadales</taxon>
        <taxon>Sulfuricellaceae</taxon>
        <taxon>Sulfuriferula</taxon>
    </lineage>
</organism>
<comment type="caution">
    <text evidence="1">The sequence shown here is derived from an EMBL/GenBank/DDBJ whole genome shotgun (WGS) entry which is preliminary data.</text>
</comment>